<sequence length="458" mass="51949">MADPLLAYFHKMEAERQIIVKELPKLDIDLYIQNYKGRTRFERLLHIGRSSVPLCVDALKAAVAEAKKGRDVGRYQHAVEHLRLAAPSDPDAVFDQTWIKQTSKTNTEETRRLENELKMYKNNLIKESIRMGNEELGKHFESIGDLRQALEAFQRMSPDLTTTKQFVEAGKLRSKIYLQMRDWINVSTSLNKLGDCFDDGEEDDKGFRPYYMIVTGLSFLETDKYGEAVQYFLNIDPSVAPQYYADVASPNDIATYGGLLALATMNRASLQKVLETSVHFRSFLVLEPHLRKAISHFVNGRYSACLQILESYRPDYLLDFYLHKHVAKIYDTIRHKCLLYYLQPFSRVDLRSMDAFGTPGSSIETDLAGMIRKGALQARINKIDNVVTMAPVNARLQLQTKTLETVKSYEKDALDRIRRMSILAAELEVKGQRKQQAVGGGGQAADGDPVYADIVASA</sequence>
<dbReference type="Gene3D" id="1.25.40.570">
    <property type="match status" value="1"/>
</dbReference>
<evidence type="ECO:0000313" key="10">
    <source>
        <dbReference type="Proteomes" id="UP000275385"/>
    </source>
</evidence>
<keyword evidence="6" id="KW-0539">Nucleus</keyword>
<organism evidence="9 10">
    <name type="scientific">Coniochaeta pulveracea</name>
    <dbReference type="NCBI Taxonomy" id="177199"/>
    <lineage>
        <taxon>Eukaryota</taxon>
        <taxon>Fungi</taxon>
        <taxon>Dikarya</taxon>
        <taxon>Ascomycota</taxon>
        <taxon>Pezizomycotina</taxon>
        <taxon>Sordariomycetes</taxon>
        <taxon>Sordariomycetidae</taxon>
        <taxon>Coniochaetales</taxon>
        <taxon>Coniochaetaceae</taxon>
        <taxon>Coniochaeta</taxon>
    </lineage>
</organism>
<dbReference type="InterPro" id="IPR045135">
    <property type="entry name" value="Rpn7_N"/>
</dbReference>
<evidence type="ECO:0000256" key="6">
    <source>
        <dbReference type="ARBA" id="ARBA00023242"/>
    </source>
</evidence>
<evidence type="ECO:0000259" key="8">
    <source>
        <dbReference type="SMART" id="SM00088"/>
    </source>
</evidence>
<feature type="coiled-coil region" evidence="7">
    <location>
        <begin position="103"/>
        <end position="130"/>
    </location>
</feature>
<dbReference type="SMART" id="SM00088">
    <property type="entry name" value="PINT"/>
    <property type="match status" value="1"/>
</dbReference>
<keyword evidence="7" id="KW-0175">Coiled coil</keyword>
<dbReference type="InterPro" id="IPR019585">
    <property type="entry name" value="Rpn7/CSN1"/>
</dbReference>
<dbReference type="GO" id="GO:0008180">
    <property type="term" value="C:COP9 signalosome"/>
    <property type="evidence" value="ECO:0007669"/>
    <property type="project" value="UniProtKB-KW"/>
</dbReference>
<evidence type="ECO:0000313" key="9">
    <source>
        <dbReference type="EMBL" id="RKU42220.1"/>
    </source>
</evidence>
<evidence type="ECO:0000256" key="2">
    <source>
        <dbReference type="ARBA" id="ARBA00004496"/>
    </source>
</evidence>
<dbReference type="InterPro" id="IPR036390">
    <property type="entry name" value="WH_DNA-bd_sf"/>
</dbReference>
<dbReference type="InterPro" id="IPR000717">
    <property type="entry name" value="PCI_dom"/>
</dbReference>
<accession>A0A420Y388</accession>
<feature type="domain" description="PCI" evidence="8">
    <location>
        <begin position="324"/>
        <end position="406"/>
    </location>
</feature>
<reference evidence="9 10" key="1">
    <citation type="submission" date="2018-08" db="EMBL/GenBank/DDBJ databases">
        <title>Draft genome of the lignicolous fungus Coniochaeta pulveracea.</title>
        <authorList>
            <person name="Borstlap C.J."/>
            <person name="De Witt R.N."/>
            <person name="Botha A."/>
            <person name="Volschenk H."/>
        </authorList>
    </citation>
    <scope>NUCLEOTIDE SEQUENCE [LARGE SCALE GENOMIC DNA]</scope>
    <source>
        <strain evidence="9 10">CAB683</strain>
    </source>
</reference>
<dbReference type="AlphaFoldDB" id="A0A420Y388"/>
<dbReference type="GO" id="GO:0005737">
    <property type="term" value="C:cytoplasm"/>
    <property type="evidence" value="ECO:0007669"/>
    <property type="project" value="UniProtKB-SubCell"/>
</dbReference>
<proteinExistence type="inferred from homology"/>
<comment type="subcellular location">
    <subcellularLocation>
        <location evidence="2">Cytoplasm</location>
    </subcellularLocation>
    <subcellularLocation>
        <location evidence="1">Nucleus</location>
    </subcellularLocation>
</comment>
<dbReference type="EMBL" id="QVQW01000059">
    <property type="protein sequence ID" value="RKU42220.1"/>
    <property type="molecule type" value="Genomic_DNA"/>
</dbReference>
<protein>
    <recommendedName>
        <fullName evidence="8">PCI domain-containing protein</fullName>
    </recommendedName>
</protein>
<dbReference type="OrthoDB" id="422427at2759"/>
<dbReference type="PANTHER" id="PTHR14145">
    <property type="entry name" value="26S PROTESOME SUBUNIT 6"/>
    <property type="match status" value="1"/>
</dbReference>
<dbReference type="Pfam" id="PF10602">
    <property type="entry name" value="RPN7"/>
    <property type="match status" value="1"/>
</dbReference>
<evidence type="ECO:0000256" key="4">
    <source>
        <dbReference type="ARBA" id="ARBA00022490"/>
    </source>
</evidence>
<comment type="similarity">
    <text evidence="3">Belongs to the CSN1 family.</text>
</comment>
<keyword evidence="5" id="KW-0736">Signalosome</keyword>
<dbReference type="Pfam" id="PF01399">
    <property type="entry name" value="PCI"/>
    <property type="match status" value="1"/>
</dbReference>
<evidence type="ECO:0000256" key="1">
    <source>
        <dbReference type="ARBA" id="ARBA00004123"/>
    </source>
</evidence>
<evidence type="ECO:0000256" key="3">
    <source>
        <dbReference type="ARBA" id="ARBA00008793"/>
    </source>
</evidence>
<gene>
    <name evidence="9" type="ORF">DL546_000900</name>
</gene>
<dbReference type="Proteomes" id="UP000275385">
    <property type="component" value="Unassembled WGS sequence"/>
</dbReference>
<name>A0A420Y388_9PEZI</name>
<evidence type="ECO:0000256" key="7">
    <source>
        <dbReference type="SAM" id="Coils"/>
    </source>
</evidence>
<dbReference type="STRING" id="177199.A0A420Y388"/>
<keyword evidence="4" id="KW-0963">Cytoplasm</keyword>
<dbReference type="SUPFAM" id="SSF46785">
    <property type="entry name" value="Winged helix' DNA-binding domain"/>
    <property type="match status" value="1"/>
</dbReference>
<comment type="caution">
    <text evidence="9">The sequence shown here is derived from an EMBL/GenBank/DDBJ whole genome shotgun (WGS) entry which is preliminary data.</text>
</comment>
<evidence type="ECO:0000256" key="5">
    <source>
        <dbReference type="ARBA" id="ARBA00022790"/>
    </source>
</evidence>
<dbReference type="PANTHER" id="PTHR14145:SF2">
    <property type="entry name" value="COP9 SIGNALOSOME COMPLEX SUBUNIT 1"/>
    <property type="match status" value="1"/>
</dbReference>
<keyword evidence="10" id="KW-1185">Reference proteome</keyword>